<name>J0CXA8_AURST</name>
<sequence length="132" mass="14971">MVLKKVAKVASRAAISGAPAVRRAIQRRDANVSQMPEFPSFRHTDAEPPLFVMLESKQDFGRFFHELHARIPSTLGSYRATVIYMSDLYAILLDQTKYISPTELGDFPGVKSVEVADQVVYSYEHLPRRFPK</sequence>
<proteinExistence type="predicted"/>
<dbReference type="AlphaFoldDB" id="J0CXA8"/>
<dbReference type="EMBL" id="JH687893">
    <property type="protein sequence ID" value="EJD35372.1"/>
    <property type="molecule type" value="Genomic_DNA"/>
</dbReference>
<dbReference type="KEGG" id="adl:AURDEDRAFT_175572"/>
<evidence type="ECO:0000313" key="2">
    <source>
        <dbReference type="Proteomes" id="UP000006514"/>
    </source>
</evidence>
<reference evidence="2" key="1">
    <citation type="journal article" date="2012" name="Science">
        <title>The Paleozoic origin of enzymatic lignin decomposition reconstructed from 31 fungal genomes.</title>
        <authorList>
            <person name="Floudas D."/>
            <person name="Binder M."/>
            <person name="Riley R."/>
            <person name="Barry K."/>
            <person name="Blanchette R.A."/>
            <person name="Henrissat B."/>
            <person name="Martinez A.T."/>
            <person name="Otillar R."/>
            <person name="Spatafora J.W."/>
            <person name="Yadav J.S."/>
            <person name="Aerts A."/>
            <person name="Benoit I."/>
            <person name="Boyd A."/>
            <person name="Carlson A."/>
            <person name="Copeland A."/>
            <person name="Coutinho P.M."/>
            <person name="de Vries R.P."/>
            <person name="Ferreira P."/>
            <person name="Findley K."/>
            <person name="Foster B."/>
            <person name="Gaskell J."/>
            <person name="Glotzer D."/>
            <person name="Gorecki P."/>
            <person name="Heitman J."/>
            <person name="Hesse C."/>
            <person name="Hori C."/>
            <person name="Igarashi K."/>
            <person name="Jurgens J.A."/>
            <person name="Kallen N."/>
            <person name="Kersten P."/>
            <person name="Kohler A."/>
            <person name="Kuees U."/>
            <person name="Kumar T.K.A."/>
            <person name="Kuo A."/>
            <person name="LaButti K."/>
            <person name="Larrondo L.F."/>
            <person name="Lindquist E."/>
            <person name="Ling A."/>
            <person name="Lombard V."/>
            <person name="Lucas S."/>
            <person name="Lundell T."/>
            <person name="Martin R."/>
            <person name="McLaughlin D.J."/>
            <person name="Morgenstern I."/>
            <person name="Morin E."/>
            <person name="Murat C."/>
            <person name="Nagy L.G."/>
            <person name="Nolan M."/>
            <person name="Ohm R.A."/>
            <person name="Patyshakuliyeva A."/>
            <person name="Rokas A."/>
            <person name="Ruiz-Duenas F.J."/>
            <person name="Sabat G."/>
            <person name="Salamov A."/>
            <person name="Samejima M."/>
            <person name="Schmutz J."/>
            <person name="Slot J.C."/>
            <person name="St John F."/>
            <person name="Stenlid J."/>
            <person name="Sun H."/>
            <person name="Sun S."/>
            <person name="Syed K."/>
            <person name="Tsang A."/>
            <person name="Wiebenga A."/>
            <person name="Young D."/>
            <person name="Pisabarro A."/>
            <person name="Eastwood D.C."/>
            <person name="Martin F."/>
            <person name="Cullen D."/>
            <person name="Grigoriev I.V."/>
            <person name="Hibbett D.S."/>
        </authorList>
    </citation>
    <scope>NUCLEOTIDE SEQUENCE [LARGE SCALE GENOMIC DNA]</scope>
    <source>
        <strain evidence="2">TFB10046</strain>
    </source>
</reference>
<protein>
    <submittedName>
        <fullName evidence="1">Uncharacterized protein</fullName>
    </submittedName>
</protein>
<evidence type="ECO:0000313" key="1">
    <source>
        <dbReference type="EMBL" id="EJD35372.1"/>
    </source>
</evidence>
<dbReference type="InParanoid" id="J0CXA8"/>
<dbReference type="Proteomes" id="UP000006514">
    <property type="component" value="Unassembled WGS sequence"/>
</dbReference>
<gene>
    <name evidence="1" type="ORF">AURDEDRAFT_175572</name>
</gene>
<keyword evidence="2" id="KW-1185">Reference proteome</keyword>
<organism evidence="1 2">
    <name type="scientific">Auricularia subglabra (strain TFB-10046 / SS5)</name>
    <name type="common">White-rot fungus</name>
    <name type="synonym">Auricularia delicata (strain TFB10046)</name>
    <dbReference type="NCBI Taxonomy" id="717982"/>
    <lineage>
        <taxon>Eukaryota</taxon>
        <taxon>Fungi</taxon>
        <taxon>Dikarya</taxon>
        <taxon>Basidiomycota</taxon>
        <taxon>Agaricomycotina</taxon>
        <taxon>Agaricomycetes</taxon>
        <taxon>Auriculariales</taxon>
        <taxon>Auriculariaceae</taxon>
        <taxon>Auricularia</taxon>
    </lineage>
</organism>
<accession>J0CXA8</accession>